<comment type="caution">
    <text evidence="2">The sequence shown here is derived from an EMBL/GenBank/DDBJ whole genome shotgun (WGS) entry which is preliminary data.</text>
</comment>
<reference evidence="2 3" key="1">
    <citation type="journal article" date="2014" name="Int. J. Syst. Evol. Microbiol.">
        <title>Complete genome sequence of Corynebacterium casei LMG S-19264T (=DSM 44701T), isolated from a smear-ripened cheese.</title>
        <authorList>
            <consortium name="US DOE Joint Genome Institute (JGI-PGF)"/>
            <person name="Walter F."/>
            <person name="Albersmeier A."/>
            <person name="Kalinowski J."/>
            <person name="Ruckert C."/>
        </authorList>
    </citation>
    <scope>NUCLEOTIDE SEQUENCE [LARGE SCALE GENOMIC DNA]</scope>
    <source>
        <strain evidence="2 3">KCTC 12285</strain>
    </source>
</reference>
<protein>
    <recommendedName>
        <fullName evidence="1">HTH cro/C1-type domain-containing protein</fullName>
    </recommendedName>
</protein>
<keyword evidence="3" id="KW-1185">Reference proteome</keyword>
<evidence type="ECO:0000259" key="1">
    <source>
        <dbReference type="PROSITE" id="PS50943"/>
    </source>
</evidence>
<dbReference type="AlphaFoldDB" id="A0A918N326"/>
<evidence type="ECO:0000313" key="2">
    <source>
        <dbReference type="EMBL" id="GGX23663.1"/>
    </source>
</evidence>
<sequence>MTNEWSANKRKYHILKFLKKLPYNEYTIAKRKLPVACKVSKRTFERWLYVNKEDRLEISADKLALIANYFNCTMEELLNNKIPKHNTHTLKRLHNQDLIKSLNLTK</sequence>
<dbReference type="RefSeq" id="WP_027412437.1">
    <property type="nucleotide sequence ID" value="NZ_BMWS01000017.1"/>
</dbReference>
<feature type="domain" description="HTH cro/C1-type" evidence="1">
    <location>
        <begin position="57"/>
        <end position="77"/>
    </location>
</feature>
<accession>A0A918N326</accession>
<dbReference type="EMBL" id="BMWS01000017">
    <property type="protein sequence ID" value="GGX23663.1"/>
    <property type="molecule type" value="Genomic_DNA"/>
</dbReference>
<dbReference type="Proteomes" id="UP000601108">
    <property type="component" value="Unassembled WGS sequence"/>
</dbReference>
<gene>
    <name evidence="2" type="ORF">GCM10007384_26100</name>
</gene>
<organism evidence="2 3">
    <name type="scientific">Aquimarina muelleri</name>
    <dbReference type="NCBI Taxonomy" id="279356"/>
    <lineage>
        <taxon>Bacteria</taxon>
        <taxon>Pseudomonadati</taxon>
        <taxon>Bacteroidota</taxon>
        <taxon>Flavobacteriia</taxon>
        <taxon>Flavobacteriales</taxon>
        <taxon>Flavobacteriaceae</taxon>
        <taxon>Aquimarina</taxon>
    </lineage>
</organism>
<dbReference type="PROSITE" id="PS50943">
    <property type="entry name" value="HTH_CROC1"/>
    <property type="match status" value="1"/>
</dbReference>
<dbReference type="InterPro" id="IPR001387">
    <property type="entry name" value="Cro/C1-type_HTH"/>
</dbReference>
<name>A0A918N326_9FLAO</name>
<evidence type="ECO:0000313" key="3">
    <source>
        <dbReference type="Proteomes" id="UP000601108"/>
    </source>
</evidence>
<proteinExistence type="predicted"/>